<name>A0AAE4RWD5_9BACT</name>
<dbReference type="Proteomes" id="UP001181347">
    <property type="component" value="Unassembled WGS sequence"/>
</dbReference>
<sequence length="211" mass="24441">MNRIASLIDRMVADKRLVVRSPHDLSWGDRDYCEGLFCEIFRRVDTSIVRYRHLPEYVGIIDWMTSTEGRGLLLYGDCGRGKSIILTGVVPVLLAMKERMTVAIHADELSKPYDLALRTAGYDVHTTNLDYLTRTAYPIIDELGVEPLVNDYGEKYEGFNRVINAAERYLRPLFISTNLTREQLLRRYGERTFDRLTRLCRPVKFEGESLR</sequence>
<dbReference type="Gene3D" id="3.40.50.300">
    <property type="entry name" value="P-loop containing nucleotide triphosphate hydrolases"/>
    <property type="match status" value="1"/>
</dbReference>
<gene>
    <name evidence="1" type="ORF">RVH17_02890</name>
</gene>
<accession>A0AAE4RWD5</accession>
<proteinExistence type="predicted"/>
<reference evidence="1" key="1">
    <citation type="submission" date="2023-10" db="EMBL/GenBank/DDBJ databases">
        <title>Genome Sequence of the Bacteria from From Gut Wall in Crohn's Disease.</title>
        <authorList>
            <person name="Rodriguez-Palacios A."/>
        </authorList>
    </citation>
    <scope>NUCLEOTIDE SEQUENCE</scope>
    <source>
        <strain evidence="1">CavFT-hAR58</strain>
    </source>
</reference>
<protein>
    <recommendedName>
        <fullName evidence="3">DNA replication protein</fullName>
    </recommendedName>
</protein>
<dbReference type="InterPro" id="IPR027417">
    <property type="entry name" value="P-loop_NTPase"/>
</dbReference>
<dbReference type="RefSeq" id="WP_195579429.1">
    <property type="nucleotide sequence ID" value="NZ_DAIMAG010000001.1"/>
</dbReference>
<organism evidence="1 2">
    <name type="scientific">Alistipes finegoldii</name>
    <dbReference type="NCBI Taxonomy" id="214856"/>
    <lineage>
        <taxon>Bacteria</taxon>
        <taxon>Pseudomonadati</taxon>
        <taxon>Bacteroidota</taxon>
        <taxon>Bacteroidia</taxon>
        <taxon>Bacteroidales</taxon>
        <taxon>Rikenellaceae</taxon>
        <taxon>Alistipes</taxon>
    </lineage>
</organism>
<evidence type="ECO:0000313" key="1">
    <source>
        <dbReference type="EMBL" id="MDU0259065.1"/>
    </source>
</evidence>
<evidence type="ECO:0000313" key="2">
    <source>
        <dbReference type="Proteomes" id="UP001181347"/>
    </source>
</evidence>
<dbReference type="EMBL" id="JAWDES010000004">
    <property type="protein sequence ID" value="MDU0259065.1"/>
    <property type="molecule type" value="Genomic_DNA"/>
</dbReference>
<evidence type="ECO:0008006" key="3">
    <source>
        <dbReference type="Google" id="ProtNLM"/>
    </source>
</evidence>
<comment type="caution">
    <text evidence="1">The sequence shown here is derived from an EMBL/GenBank/DDBJ whole genome shotgun (WGS) entry which is preliminary data.</text>
</comment>
<dbReference type="AlphaFoldDB" id="A0AAE4RWD5"/>